<evidence type="ECO:0000256" key="1">
    <source>
        <dbReference type="SAM" id="MobiDB-lite"/>
    </source>
</evidence>
<protein>
    <submittedName>
        <fullName evidence="2">Uncharacterized protein</fullName>
    </submittedName>
</protein>
<feature type="region of interest" description="Disordered" evidence="1">
    <location>
        <begin position="40"/>
        <end position="61"/>
    </location>
</feature>
<dbReference type="AlphaFoldDB" id="A0A4Z2GZ72"/>
<proteinExistence type="predicted"/>
<evidence type="ECO:0000313" key="3">
    <source>
        <dbReference type="Proteomes" id="UP000314294"/>
    </source>
</evidence>
<comment type="caution">
    <text evidence="2">The sequence shown here is derived from an EMBL/GenBank/DDBJ whole genome shotgun (WGS) entry which is preliminary data.</text>
</comment>
<feature type="region of interest" description="Disordered" evidence="1">
    <location>
        <begin position="1"/>
        <end position="24"/>
    </location>
</feature>
<name>A0A4Z2GZ72_9TELE</name>
<evidence type="ECO:0000313" key="2">
    <source>
        <dbReference type="EMBL" id="TNN58779.1"/>
    </source>
</evidence>
<dbReference type="Proteomes" id="UP000314294">
    <property type="component" value="Unassembled WGS sequence"/>
</dbReference>
<reference evidence="2 3" key="1">
    <citation type="submission" date="2019-03" db="EMBL/GenBank/DDBJ databases">
        <title>First draft genome of Liparis tanakae, snailfish: a comprehensive survey of snailfish specific genes.</title>
        <authorList>
            <person name="Kim W."/>
            <person name="Song I."/>
            <person name="Jeong J.-H."/>
            <person name="Kim D."/>
            <person name="Kim S."/>
            <person name="Ryu S."/>
            <person name="Song J.Y."/>
            <person name="Lee S.K."/>
        </authorList>
    </citation>
    <scope>NUCLEOTIDE SEQUENCE [LARGE SCALE GENOMIC DNA]</scope>
    <source>
        <tissue evidence="2">Muscle</tissue>
    </source>
</reference>
<organism evidence="2 3">
    <name type="scientific">Liparis tanakae</name>
    <name type="common">Tanaka's snailfish</name>
    <dbReference type="NCBI Taxonomy" id="230148"/>
    <lineage>
        <taxon>Eukaryota</taxon>
        <taxon>Metazoa</taxon>
        <taxon>Chordata</taxon>
        <taxon>Craniata</taxon>
        <taxon>Vertebrata</taxon>
        <taxon>Euteleostomi</taxon>
        <taxon>Actinopterygii</taxon>
        <taxon>Neopterygii</taxon>
        <taxon>Teleostei</taxon>
        <taxon>Neoteleostei</taxon>
        <taxon>Acanthomorphata</taxon>
        <taxon>Eupercaria</taxon>
        <taxon>Perciformes</taxon>
        <taxon>Cottioidei</taxon>
        <taxon>Cottales</taxon>
        <taxon>Liparidae</taxon>
        <taxon>Liparis</taxon>
    </lineage>
</organism>
<accession>A0A4Z2GZ72</accession>
<sequence>MERAPSIDFYAEPHWGNGKRHARQRVSSDVFLDGEGRPFRPAHVAHTDPVPARRNRPFPGSSFAVYRST</sequence>
<dbReference type="EMBL" id="SRLO01000371">
    <property type="protein sequence ID" value="TNN58779.1"/>
    <property type="molecule type" value="Genomic_DNA"/>
</dbReference>
<gene>
    <name evidence="2" type="ORF">EYF80_031024</name>
</gene>
<keyword evidence="3" id="KW-1185">Reference proteome</keyword>